<protein>
    <recommendedName>
        <fullName evidence="5">Energy transducer TonB</fullName>
    </recommendedName>
</protein>
<accession>A0ABT0A957</accession>
<name>A0ABT0A957_9SPHN</name>
<evidence type="ECO:0000256" key="2">
    <source>
        <dbReference type="SAM" id="Phobius"/>
    </source>
</evidence>
<dbReference type="RefSeq" id="WP_243797068.1">
    <property type="nucleotide sequence ID" value="NZ_JALHAT010000003.1"/>
</dbReference>
<keyword evidence="2" id="KW-0812">Transmembrane</keyword>
<keyword evidence="2" id="KW-1133">Transmembrane helix</keyword>
<evidence type="ECO:0008006" key="5">
    <source>
        <dbReference type="Google" id="ProtNLM"/>
    </source>
</evidence>
<feature type="transmembrane region" description="Helical" evidence="2">
    <location>
        <begin position="21"/>
        <end position="38"/>
    </location>
</feature>
<sequence>MTGIRTSRASAGKLSLKQISVHFAAITLVATGMLAVFADGERSKAALAAAAAHEADAEDAIGEAAKGAAKNLIKIRPRRDTAGQFGPDPVLRPAPSGAMAYAQGHDMRHEPGYEPGPDLLPTSPLAPSAPPANLPAGMTLEEWLALHDEERGELPAIRLGPDDLRAMGALPSSGQPAG</sequence>
<keyword evidence="2" id="KW-0472">Membrane</keyword>
<feature type="region of interest" description="Disordered" evidence="1">
    <location>
        <begin position="106"/>
        <end position="134"/>
    </location>
</feature>
<evidence type="ECO:0000256" key="1">
    <source>
        <dbReference type="SAM" id="MobiDB-lite"/>
    </source>
</evidence>
<organism evidence="3 4">
    <name type="scientific">Novosphingobium mangrovi</name>
    <name type="common">ex Hu et al. 2023</name>
    <dbReference type="NCBI Taxonomy" id="2930094"/>
    <lineage>
        <taxon>Bacteria</taxon>
        <taxon>Pseudomonadati</taxon>
        <taxon>Pseudomonadota</taxon>
        <taxon>Alphaproteobacteria</taxon>
        <taxon>Sphingomonadales</taxon>
        <taxon>Sphingomonadaceae</taxon>
        <taxon>Novosphingobium</taxon>
    </lineage>
</organism>
<evidence type="ECO:0000313" key="3">
    <source>
        <dbReference type="EMBL" id="MCJ1959730.1"/>
    </source>
</evidence>
<reference evidence="3" key="1">
    <citation type="submission" date="2022-03" db="EMBL/GenBank/DDBJ databases">
        <title>Identification of a novel bacterium isolated from mangrove sediments.</title>
        <authorList>
            <person name="Pan X."/>
        </authorList>
    </citation>
    <scope>NUCLEOTIDE SEQUENCE</scope>
    <source>
        <strain evidence="3">B2637</strain>
    </source>
</reference>
<comment type="caution">
    <text evidence="3">The sequence shown here is derived from an EMBL/GenBank/DDBJ whole genome shotgun (WGS) entry which is preliminary data.</text>
</comment>
<gene>
    <name evidence="3" type="ORF">MTR65_03420</name>
</gene>
<dbReference type="EMBL" id="JALHAT010000003">
    <property type="protein sequence ID" value="MCJ1959730.1"/>
    <property type="molecule type" value="Genomic_DNA"/>
</dbReference>
<proteinExistence type="predicted"/>
<feature type="region of interest" description="Disordered" evidence="1">
    <location>
        <begin position="158"/>
        <end position="178"/>
    </location>
</feature>
<keyword evidence="4" id="KW-1185">Reference proteome</keyword>
<evidence type="ECO:0000313" key="4">
    <source>
        <dbReference type="Proteomes" id="UP001162802"/>
    </source>
</evidence>
<dbReference type="Proteomes" id="UP001162802">
    <property type="component" value="Unassembled WGS sequence"/>
</dbReference>
<feature type="compositionally biased region" description="Low complexity" evidence="1">
    <location>
        <begin position="117"/>
        <end position="126"/>
    </location>
</feature>